<sequence>MGTVNEGSPRRPAVALTNLGPFDQLRAGRLARRLPQLFVGLFVYGASLAMMWRGTLGMSPWDVLHTGFIRHVPITLGQAVILFSLLVLVAWIPLRETPGFGTLANALLVGLAIDATLSVLDQPEAVASRVGLMLGGVVLNGVATALYMGAQLGRGPRDGLMTGLHRRTGYSLRTVRTVLELVVLTTGLTLGGAFGVGTLVYALAIGPITQAVLPWFTVDVGTTRVTGESGRRPTDGEDI</sequence>
<feature type="transmembrane region" description="Helical" evidence="1">
    <location>
        <begin position="99"/>
        <end position="120"/>
    </location>
</feature>
<keyword evidence="1" id="KW-0812">Transmembrane</keyword>
<accession>A0A3N0E324</accession>
<keyword evidence="1" id="KW-0472">Membrane</keyword>
<dbReference type="Pfam" id="PF19700">
    <property type="entry name" value="DUF6198"/>
    <property type="match status" value="1"/>
</dbReference>
<keyword evidence="1" id="KW-1133">Transmembrane helix</keyword>
<evidence type="ECO:0000256" key="1">
    <source>
        <dbReference type="SAM" id="Phobius"/>
    </source>
</evidence>
<protein>
    <recommendedName>
        <fullName evidence="4">YitT family protein</fullName>
    </recommendedName>
</protein>
<evidence type="ECO:0000313" key="3">
    <source>
        <dbReference type="Proteomes" id="UP000269198"/>
    </source>
</evidence>
<gene>
    <name evidence="2" type="ORF">EFW17_20095</name>
</gene>
<feature type="transmembrane region" description="Helical" evidence="1">
    <location>
        <begin position="34"/>
        <end position="52"/>
    </location>
</feature>
<dbReference type="EMBL" id="RJMB01000025">
    <property type="protein sequence ID" value="RNL82226.1"/>
    <property type="molecule type" value="Genomic_DNA"/>
</dbReference>
<reference evidence="2 3" key="1">
    <citation type="submission" date="2018-11" db="EMBL/GenBank/DDBJ databases">
        <title>The genome draft of YIM 96095.</title>
        <authorList>
            <person name="Tang S.-K."/>
            <person name="Chunyu W.-X."/>
            <person name="Feng Y.-Z."/>
        </authorList>
    </citation>
    <scope>NUCLEOTIDE SEQUENCE [LARGE SCALE GENOMIC DNA]</scope>
    <source>
        <strain evidence="2 3">YIM 96095</strain>
    </source>
</reference>
<keyword evidence="3" id="KW-1185">Reference proteome</keyword>
<dbReference type="PANTHER" id="PTHR40078:SF1">
    <property type="entry name" value="INTEGRAL MEMBRANE PROTEIN"/>
    <property type="match status" value="1"/>
</dbReference>
<proteinExistence type="predicted"/>
<dbReference type="PANTHER" id="PTHR40078">
    <property type="entry name" value="INTEGRAL MEMBRANE PROTEIN-RELATED"/>
    <property type="match status" value="1"/>
</dbReference>
<dbReference type="InterPro" id="IPR038750">
    <property type="entry name" value="YczE/YyaS-like"/>
</dbReference>
<name>A0A3N0E324_9ACTN</name>
<evidence type="ECO:0008006" key="4">
    <source>
        <dbReference type="Google" id="ProtNLM"/>
    </source>
</evidence>
<feature type="transmembrane region" description="Helical" evidence="1">
    <location>
        <begin position="126"/>
        <end position="147"/>
    </location>
</feature>
<evidence type="ECO:0000313" key="2">
    <source>
        <dbReference type="EMBL" id="RNL82226.1"/>
    </source>
</evidence>
<feature type="transmembrane region" description="Helical" evidence="1">
    <location>
        <begin position="72"/>
        <end position="92"/>
    </location>
</feature>
<dbReference type="OrthoDB" id="154912at2"/>
<comment type="caution">
    <text evidence="2">The sequence shown here is derived from an EMBL/GenBank/DDBJ whole genome shotgun (WGS) entry which is preliminary data.</text>
</comment>
<dbReference type="Proteomes" id="UP000269198">
    <property type="component" value="Unassembled WGS sequence"/>
</dbReference>
<dbReference type="AlphaFoldDB" id="A0A3N0E324"/>
<feature type="transmembrane region" description="Helical" evidence="1">
    <location>
        <begin position="181"/>
        <end position="204"/>
    </location>
</feature>
<organism evidence="2 3">
    <name type="scientific">Halostreptopolyspora alba</name>
    <dbReference type="NCBI Taxonomy" id="2487137"/>
    <lineage>
        <taxon>Bacteria</taxon>
        <taxon>Bacillati</taxon>
        <taxon>Actinomycetota</taxon>
        <taxon>Actinomycetes</taxon>
        <taxon>Streptosporangiales</taxon>
        <taxon>Nocardiopsidaceae</taxon>
        <taxon>Halostreptopolyspora</taxon>
    </lineage>
</organism>